<keyword evidence="5" id="KW-0472">Membrane</keyword>
<feature type="domain" description="Band 7" evidence="9">
    <location>
        <begin position="83"/>
        <end position="253"/>
    </location>
</feature>
<keyword evidence="10" id="KW-0378">Hydrolase</keyword>
<dbReference type="CDD" id="cd03404">
    <property type="entry name" value="SPFH_HflK"/>
    <property type="match status" value="1"/>
</dbReference>
<comment type="subcellular location">
    <subcellularLocation>
        <location evidence="1">Membrane</location>
        <topology evidence="1">Single-pass membrane protein</topology>
    </subcellularLocation>
</comment>
<dbReference type="InterPro" id="IPR036013">
    <property type="entry name" value="Band_7/SPFH_dom_sf"/>
</dbReference>
<dbReference type="SUPFAM" id="SSF117892">
    <property type="entry name" value="Band 7/SPFH domain"/>
    <property type="match status" value="1"/>
</dbReference>
<dbReference type="Pfam" id="PF12221">
    <property type="entry name" value="HflK_N"/>
    <property type="match status" value="1"/>
</dbReference>
<dbReference type="GO" id="GO:0008233">
    <property type="term" value="F:peptidase activity"/>
    <property type="evidence" value="ECO:0007669"/>
    <property type="project" value="UniProtKB-KW"/>
</dbReference>
<comment type="similarity">
    <text evidence="2 6">Belongs to the band 7/mec-2 family. HflK subfamily.</text>
</comment>
<organism evidence="10 11">
    <name type="scientific">Neoaquamicrobium microcysteis</name>
    <dbReference type="NCBI Taxonomy" id="2682781"/>
    <lineage>
        <taxon>Bacteria</taxon>
        <taxon>Pseudomonadati</taxon>
        <taxon>Pseudomonadota</taxon>
        <taxon>Alphaproteobacteria</taxon>
        <taxon>Hyphomicrobiales</taxon>
        <taxon>Phyllobacteriaceae</taxon>
        <taxon>Neoaquamicrobium</taxon>
    </lineage>
</organism>
<name>A0A5D4GVK1_9HYPH</name>
<feature type="coiled-coil region" evidence="7">
    <location>
        <begin position="245"/>
        <end position="272"/>
    </location>
</feature>
<dbReference type="InterPro" id="IPR050710">
    <property type="entry name" value="Band7/mec-2_domain"/>
</dbReference>
<evidence type="ECO:0000256" key="2">
    <source>
        <dbReference type="ARBA" id="ARBA00006971"/>
    </source>
</evidence>
<dbReference type="OrthoDB" id="9779595at2"/>
<dbReference type="PANTHER" id="PTHR43327:SF2">
    <property type="entry name" value="MODULATOR OF FTSH PROTEASE HFLK"/>
    <property type="match status" value="1"/>
</dbReference>
<protein>
    <recommendedName>
        <fullName evidence="6">Protein HflK</fullName>
    </recommendedName>
</protein>
<evidence type="ECO:0000256" key="7">
    <source>
        <dbReference type="SAM" id="Coils"/>
    </source>
</evidence>
<evidence type="ECO:0000256" key="3">
    <source>
        <dbReference type="ARBA" id="ARBA00022692"/>
    </source>
</evidence>
<keyword evidence="4" id="KW-1133">Transmembrane helix</keyword>
<comment type="function">
    <text evidence="6">HflC and HflK could encode or regulate a protease.</text>
</comment>
<accession>A0A5D4GVK1</accession>
<dbReference type="AlphaFoldDB" id="A0A5D4GVK1"/>
<evidence type="ECO:0000313" key="10">
    <source>
        <dbReference type="EMBL" id="TYR32407.1"/>
    </source>
</evidence>
<dbReference type="GO" id="GO:0016020">
    <property type="term" value="C:membrane"/>
    <property type="evidence" value="ECO:0007669"/>
    <property type="project" value="UniProtKB-SubCell"/>
</dbReference>
<reference evidence="10 11" key="1">
    <citation type="submission" date="2019-08" db="EMBL/GenBank/DDBJ databases">
        <authorList>
            <person name="Seo Y.L."/>
        </authorList>
    </citation>
    <scope>NUCLEOTIDE SEQUENCE [LARGE SCALE GENOMIC DNA]</scope>
    <source>
        <strain evidence="10 11">MaA-C15</strain>
    </source>
</reference>
<dbReference type="EMBL" id="VSZS01000062">
    <property type="protein sequence ID" value="TYR32407.1"/>
    <property type="molecule type" value="Genomic_DNA"/>
</dbReference>
<reference evidence="10 11" key="2">
    <citation type="submission" date="2019-09" db="EMBL/GenBank/DDBJ databases">
        <title>Mesorhizobium sp. MaA-C15 isolated from Microcystis aeruginosa.</title>
        <authorList>
            <person name="Jeong S.E."/>
            <person name="Jin H.M."/>
            <person name="Jeon C.O."/>
        </authorList>
    </citation>
    <scope>NUCLEOTIDE SEQUENCE [LARGE SCALE GENOMIC DNA]</scope>
    <source>
        <strain evidence="10 11">MaA-C15</strain>
    </source>
</reference>
<keyword evidence="7" id="KW-0175">Coiled coil</keyword>
<feature type="compositionally biased region" description="Gly residues" evidence="8">
    <location>
        <begin position="7"/>
        <end position="37"/>
    </location>
</feature>
<proteinExistence type="inferred from homology"/>
<dbReference type="InterPro" id="IPR001107">
    <property type="entry name" value="Band_7"/>
</dbReference>
<keyword evidence="11" id="KW-1185">Reference proteome</keyword>
<keyword evidence="3" id="KW-0812">Transmembrane</keyword>
<dbReference type="RefSeq" id="WP_148914854.1">
    <property type="nucleotide sequence ID" value="NZ_VSZS01000062.1"/>
</dbReference>
<dbReference type="Pfam" id="PF01145">
    <property type="entry name" value="Band_7"/>
    <property type="match status" value="1"/>
</dbReference>
<evidence type="ECO:0000256" key="5">
    <source>
        <dbReference type="ARBA" id="ARBA00023136"/>
    </source>
</evidence>
<dbReference type="Proteomes" id="UP000323258">
    <property type="component" value="Unassembled WGS sequence"/>
</dbReference>
<feature type="region of interest" description="Disordered" evidence="8">
    <location>
        <begin position="1"/>
        <end position="45"/>
    </location>
</feature>
<evidence type="ECO:0000256" key="6">
    <source>
        <dbReference type="RuleBase" id="RU364113"/>
    </source>
</evidence>
<dbReference type="InterPro" id="IPR020980">
    <property type="entry name" value="Membrane_HflK_N"/>
</dbReference>
<sequence length="369" mass="39883">MPWSNQSGGGGPWGGGSNGGGGGGPWGQGPRGPSGPGGNPPDLEDIIRRGQDRLKQALPGGGQASPAMFGLIALVVAALWLFQSIYTVQPDELAVELRFGKPKDEISEPGLHFHWWPVETVEKANVAEKLINVGEARSTGGASTGLMLSGDQNIVDVRFSVAYQVADPSAYLFNVSDPDATLRQIAESAMREVVGRRPAQDIFRDDRQGIAENVREIIQGTVEDYNAGLAITAISIEDAAPPREVADAFEEVQRAEQDEDRFVEESNQYSNQQLGQARGEGAQIREEAAAYRNRVVQEAEGEAQRFISVYDEYAKAPDVTRKRLFLETMENVLRSSNKVIVEQGNGQGVIPYLPLPELRAAQQGQGGNN</sequence>
<gene>
    <name evidence="10" type="primary">hflK</name>
    <name evidence="10" type="ORF">FY036_11420</name>
</gene>
<dbReference type="GO" id="GO:0006508">
    <property type="term" value="P:proteolysis"/>
    <property type="evidence" value="ECO:0007669"/>
    <property type="project" value="UniProtKB-KW"/>
</dbReference>
<dbReference type="SMART" id="SM00244">
    <property type="entry name" value="PHB"/>
    <property type="match status" value="1"/>
</dbReference>
<evidence type="ECO:0000256" key="8">
    <source>
        <dbReference type="SAM" id="MobiDB-lite"/>
    </source>
</evidence>
<dbReference type="Gene3D" id="3.30.479.30">
    <property type="entry name" value="Band 7 domain"/>
    <property type="match status" value="1"/>
</dbReference>
<evidence type="ECO:0000313" key="11">
    <source>
        <dbReference type="Proteomes" id="UP000323258"/>
    </source>
</evidence>
<evidence type="ECO:0000256" key="4">
    <source>
        <dbReference type="ARBA" id="ARBA00022989"/>
    </source>
</evidence>
<dbReference type="InterPro" id="IPR010201">
    <property type="entry name" value="HflK"/>
</dbReference>
<dbReference type="NCBIfam" id="TIGR01933">
    <property type="entry name" value="hflK"/>
    <property type="match status" value="1"/>
</dbReference>
<dbReference type="PANTHER" id="PTHR43327">
    <property type="entry name" value="STOMATIN-LIKE PROTEIN 2, MITOCHONDRIAL"/>
    <property type="match status" value="1"/>
</dbReference>
<evidence type="ECO:0000256" key="1">
    <source>
        <dbReference type="ARBA" id="ARBA00004167"/>
    </source>
</evidence>
<comment type="subunit">
    <text evidence="6">HflC and HflK may interact to form a multimeric complex.</text>
</comment>
<comment type="caution">
    <text evidence="10">The sequence shown here is derived from an EMBL/GenBank/DDBJ whole genome shotgun (WGS) entry which is preliminary data.</text>
</comment>
<keyword evidence="10" id="KW-0645">Protease</keyword>
<evidence type="ECO:0000259" key="9">
    <source>
        <dbReference type="SMART" id="SM00244"/>
    </source>
</evidence>